<dbReference type="SUPFAM" id="SSF81901">
    <property type="entry name" value="HCP-like"/>
    <property type="match status" value="1"/>
</dbReference>
<keyword evidence="1" id="KW-0732">Signal</keyword>
<sequence length="309" mass="34400">MSRKFWSLLLAAILAPCAAPAMAADETEQGLATLWEVLWHQSGTPTRIVRWENEIRLRLTGVDLPQHRDYILNALRTVTDEAGVRLVDVTDQPNATQLANLKVEVTPDTALEDNQPCVTYLDFRSEDKVDTASIQMRSRDVYRCAYHEGMHLMGVRGHPAGKTVLSYFPVKVDGLLPLDRVMLRAWYSPRMKGGMTPFEALPVLADELVATMPDKATAAQTRDRFFASTMDQMQAYAAGKGDIPSIVKRSGKSTDEGIRRGRSEMSYFLGVAYFEGTTVAVDQKQALSWFERAASAGNRGAQAWLGNRR</sequence>
<evidence type="ECO:0008006" key="4">
    <source>
        <dbReference type="Google" id="ProtNLM"/>
    </source>
</evidence>
<dbReference type="Proteomes" id="UP000469385">
    <property type="component" value="Unassembled WGS sequence"/>
</dbReference>
<feature type="signal peptide" evidence="1">
    <location>
        <begin position="1"/>
        <end position="23"/>
    </location>
</feature>
<dbReference type="RefSeq" id="WP_157400130.1">
    <property type="nucleotide sequence ID" value="NZ_WSEL01000009.1"/>
</dbReference>
<protein>
    <recommendedName>
        <fullName evidence="4">Sel1 repeat family protein</fullName>
    </recommendedName>
</protein>
<organism evidence="2 3">
    <name type="scientific">Ramlibacter pinisoli</name>
    <dbReference type="NCBI Taxonomy" id="2682844"/>
    <lineage>
        <taxon>Bacteria</taxon>
        <taxon>Pseudomonadati</taxon>
        <taxon>Pseudomonadota</taxon>
        <taxon>Betaproteobacteria</taxon>
        <taxon>Burkholderiales</taxon>
        <taxon>Comamonadaceae</taxon>
        <taxon>Ramlibacter</taxon>
    </lineage>
</organism>
<evidence type="ECO:0000256" key="1">
    <source>
        <dbReference type="SAM" id="SignalP"/>
    </source>
</evidence>
<dbReference type="Gene3D" id="1.25.40.10">
    <property type="entry name" value="Tetratricopeptide repeat domain"/>
    <property type="match status" value="1"/>
</dbReference>
<evidence type="ECO:0000313" key="3">
    <source>
        <dbReference type="Proteomes" id="UP000469385"/>
    </source>
</evidence>
<gene>
    <name evidence="2" type="ORF">GON04_21995</name>
</gene>
<feature type="chain" id="PRO_5026689130" description="Sel1 repeat family protein" evidence="1">
    <location>
        <begin position="24"/>
        <end position="309"/>
    </location>
</feature>
<dbReference type="SMART" id="SM00671">
    <property type="entry name" value="SEL1"/>
    <property type="match status" value="1"/>
</dbReference>
<evidence type="ECO:0000313" key="2">
    <source>
        <dbReference type="EMBL" id="MVQ32145.1"/>
    </source>
</evidence>
<dbReference type="InterPro" id="IPR006597">
    <property type="entry name" value="Sel1-like"/>
</dbReference>
<dbReference type="AlphaFoldDB" id="A0A6N8IZX3"/>
<keyword evidence="3" id="KW-1185">Reference proteome</keyword>
<accession>A0A6N8IZX3</accession>
<reference evidence="2 3" key="1">
    <citation type="submission" date="2019-12" db="EMBL/GenBank/DDBJ databases">
        <authorList>
            <person name="Huq M.A."/>
        </authorList>
    </citation>
    <scope>NUCLEOTIDE SEQUENCE [LARGE SCALE GENOMIC DNA]</scope>
    <source>
        <strain evidence="2 3">MAH-25</strain>
    </source>
</reference>
<comment type="caution">
    <text evidence="2">The sequence shown here is derived from an EMBL/GenBank/DDBJ whole genome shotgun (WGS) entry which is preliminary data.</text>
</comment>
<dbReference type="InterPro" id="IPR011990">
    <property type="entry name" value="TPR-like_helical_dom_sf"/>
</dbReference>
<dbReference type="EMBL" id="WSEL01000009">
    <property type="protein sequence ID" value="MVQ32145.1"/>
    <property type="molecule type" value="Genomic_DNA"/>
</dbReference>
<name>A0A6N8IZX3_9BURK</name>
<proteinExistence type="predicted"/>
<dbReference type="Pfam" id="PF08238">
    <property type="entry name" value="Sel1"/>
    <property type="match status" value="1"/>
</dbReference>